<reference evidence="1" key="1">
    <citation type="submission" date="2020-01" db="EMBL/GenBank/DDBJ databases">
        <authorList>
            <person name="Mishra B."/>
        </authorList>
    </citation>
    <scope>NUCLEOTIDE SEQUENCE [LARGE SCALE GENOMIC DNA]</scope>
</reference>
<evidence type="ECO:0000313" key="2">
    <source>
        <dbReference type="Proteomes" id="UP000467841"/>
    </source>
</evidence>
<keyword evidence="2" id="KW-1185">Reference proteome</keyword>
<name>A0A6D2HIH5_9BRAS</name>
<accession>A0A6D2HIH5</accession>
<protein>
    <submittedName>
        <fullName evidence="1">Uncharacterized protein</fullName>
    </submittedName>
</protein>
<proteinExistence type="predicted"/>
<dbReference type="AlphaFoldDB" id="A0A6D2HIH5"/>
<gene>
    <name evidence="1" type="ORF">MERR_LOCUS3395</name>
</gene>
<dbReference type="EMBL" id="CACVBM020000222">
    <property type="protein sequence ID" value="CAA7016160.1"/>
    <property type="molecule type" value="Genomic_DNA"/>
</dbReference>
<dbReference type="Proteomes" id="UP000467841">
    <property type="component" value="Unassembled WGS sequence"/>
</dbReference>
<sequence>MLPKHNLRSVSSAVRQQPCKYLSGTSTCFASASNESARHRNVWLVIETSRLIKQIFKGIGSSSARSAHHQHAWFVNGSRSTDLLNLGVCLADEAEYSEDVGSSIINLRAKSVRTISRANTVPSPLGVIISSFRRADKPIFDEPKTDRLRRLVTKNLRANIVRNLLRANIVPSRILC</sequence>
<organism evidence="1 2">
    <name type="scientific">Microthlaspi erraticum</name>
    <dbReference type="NCBI Taxonomy" id="1685480"/>
    <lineage>
        <taxon>Eukaryota</taxon>
        <taxon>Viridiplantae</taxon>
        <taxon>Streptophyta</taxon>
        <taxon>Embryophyta</taxon>
        <taxon>Tracheophyta</taxon>
        <taxon>Spermatophyta</taxon>
        <taxon>Magnoliopsida</taxon>
        <taxon>eudicotyledons</taxon>
        <taxon>Gunneridae</taxon>
        <taxon>Pentapetalae</taxon>
        <taxon>rosids</taxon>
        <taxon>malvids</taxon>
        <taxon>Brassicales</taxon>
        <taxon>Brassicaceae</taxon>
        <taxon>Coluteocarpeae</taxon>
        <taxon>Microthlaspi</taxon>
    </lineage>
</organism>
<comment type="caution">
    <text evidence="1">The sequence shown here is derived from an EMBL/GenBank/DDBJ whole genome shotgun (WGS) entry which is preliminary data.</text>
</comment>
<evidence type="ECO:0000313" key="1">
    <source>
        <dbReference type="EMBL" id="CAA7016160.1"/>
    </source>
</evidence>